<name>A6MAN7_9PEZI</name>
<proteinExistence type="evidence at transcript level"/>
<protein>
    <recommendedName>
        <fullName evidence="1">DUF3669 domain-containing protein</fullName>
    </recommendedName>
</protein>
<sequence length="223" mass="25375">LAEALTMWQLSDAIDIDFARRSMEMWLIDFNQCSPIQDDKAGIDKLVKAYIFNDSYYPRPNQSDARDKELWAVFRESYLETSHVLTESSSPNTFIARVEQESKKKNIDNLFYVVDVARCGSYRSAGGLGLRMRILNSTPCSAESVSRVKHIPSYVAKHPTCPCLLSSCLSHSPSVVSGVFSITNYEEALRRQLYQISYSKCLEATIFRHTSVRYCLVERACLN</sequence>
<evidence type="ECO:0000313" key="2">
    <source>
        <dbReference type="EMBL" id="ABR20298.1"/>
    </source>
</evidence>
<dbReference type="EMBL" id="DQ663132">
    <property type="protein sequence ID" value="ABR20298.1"/>
    <property type="molecule type" value="mRNA"/>
</dbReference>
<dbReference type="PANTHER" id="PTHR40780">
    <property type="entry name" value="DUF3669 DOMAIN-CONTAINING PROTEIN"/>
    <property type="match status" value="1"/>
</dbReference>
<dbReference type="InterPro" id="IPR022137">
    <property type="entry name" value="Znf_prot_DUF3669"/>
</dbReference>
<feature type="non-terminal residue" evidence="2">
    <location>
        <position position="223"/>
    </location>
</feature>
<dbReference type="AlphaFoldDB" id="A6MAN7"/>
<feature type="non-terminal residue" evidence="2">
    <location>
        <position position="1"/>
    </location>
</feature>
<dbReference type="PANTHER" id="PTHR40780:SF2">
    <property type="entry name" value="DUF3669 DOMAIN-CONTAINING PROTEIN"/>
    <property type="match status" value="1"/>
</dbReference>
<dbReference type="Pfam" id="PF12417">
    <property type="entry name" value="DUF3669"/>
    <property type="match status" value="1"/>
</dbReference>
<evidence type="ECO:0000259" key="1">
    <source>
        <dbReference type="Pfam" id="PF12417"/>
    </source>
</evidence>
<accession>A6MAN7</accession>
<reference evidence="2" key="1">
    <citation type="submission" date="2006-05" db="EMBL/GenBank/DDBJ databases">
        <title>Patterns of diversity and the occurrence of recombination in lineages of the clonal fungus Colletotrichum cereale as revealed by RIP-mutated transposable elements.</title>
        <authorList>
            <person name="Crouch J.A."/>
            <person name="Glasheen B.M."/>
            <person name="Giunta M.A."/>
            <person name="Uddin W."/>
            <person name="Clarke B.B."/>
            <person name="Hillman B.I."/>
        </authorList>
    </citation>
    <scope>NUCLEOTIDE SEQUENCE</scope>
    <source>
        <strain evidence="2">KS-20B-DGU</strain>
    </source>
</reference>
<feature type="domain" description="DUF3669" evidence="1">
    <location>
        <begin position="25"/>
        <end position="88"/>
    </location>
</feature>
<organism evidence="2">
    <name type="scientific">Colletotrichum cereale</name>
    <dbReference type="NCBI Taxonomy" id="343994"/>
    <lineage>
        <taxon>Eukaryota</taxon>
        <taxon>Fungi</taxon>
        <taxon>Dikarya</taxon>
        <taxon>Ascomycota</taxon>
        <taxon>Pezizomycotina</taxon>
        <taxon>Sordariomycetes</taxon>
        <taxon>Hypocreomycetidae</taxon>
        <taxon>Glomerellales</taxon>
        <taxon>Glomerellaceae</taxon>
        <taxon>Colletotrichum</taxon>
        <taxon>Colletotrichum graminicola species complex</taxon>
    </lineage>
</organism>